<dbReference type="HOGENOM" id="CLU_033536_9_0_2"/>
<evidence type="ECO:0000256" key="4">
    <source>
        <dbReference type="ARBA" id="ARBA00022679"/>
    </source>
</evidence>
<dbReference type="InterPro" id="IPR001173">
    <property type="entry name" value="Glyco_trans_2-like"/>
</dbReference>
<dbReference type="AlphaFoldDB" id="L0HFJ6"/>
<dbReference type="GO" id="GO:0016757">
    <property type="term" value="F:glycosyltransferase activity"/>
    <property type="evidence" value="ECO:0007669"/>
    <property type="project" value="UniProtKB-KW"/>
</dbReference>
<evidence type="ECO:0000256" key="1">
    <source>
        <dbReference type="ARBA" id="ARBA00004308"/>
    </source>
</evidence>
<dbReference type="InParanoid" id="L0HFJ6"/>
<evidence type="ECO:0000256" key="6">
    <source>
        <dbReference type="ARBA" id="ARBA00022989"/>
    </source>
</evidence>
<sequence precursor="true">MAPPEVTAIIPVYNDRESLERALPASVGILSTISPSFEIIVAEDGSTDGSAAIVEAFSRTESRVRLLHSDKRQGRGRALNRAIREAQGSIVCYFDVDLATDMQHLPELIGAIRDGYDMATGSRLMPDSDIVRTGGREIASRSYNFLVRLFLSSTIFDHQCGFKAFNRERILTIIPTVRDTHWFWDTELLVRGQRKGFRVKEFAVRWRAGKGTTVKAKDIFSMGRAILRLWWQIHVSKD</sequence>
<comment type="subcellular location">
    <subcellularLocation>
        <location evidence="1">Endomembrane system</location>
    </subcellularLocation>
</comment>
<evidence type="ECO:0000313" key="9">
    <source>
        <dbReference type="EMBL" id="AGB03512.1"/>
    </source>
</evidence>
<evidence type="ECO:0000313" key="10">
    <source>
        <dbReference type="Proteomes" id="UP000010824"/>
    </source>
</evidence>
<dbReference type="CDD" id="cd04188">
    <property type="entry name" value="DPG_synthase"/>
    <property type="match status" value="1"/>
</dbReference>
<dbReference type="STRING" id="593750.Metfor_2518"/>
<evidence type="ECO:0000259" key="8">
    <source>
        <dbReference type="Pfam" id="PF00535"/>
    </source>
</evidence>
<dbReference type="InterPro" id="IPR029044">
    <property type="entry name" value="Nucleotide-diphossugar_trans"/>
</dbReference>
<dbReference type="Gene3D" id="3.90.550.10">
    <property type="entry name" value="Spore Coat Polysaccharide Biosynthesis Protein SpsA, Chain A"/>
    <property type="match status" value="1"/>
</dbReference>
<dbReference type="GO" id="GO:0012505">
    <property type="term" value="C:endomembrane system"/>
    <property type="evidence" value="ECO:0007669"/>
    <property type="project" value="UniProtKB-SubCell"/>
</dbReference>
<name>L0HFJ6_METFS</name>
<evidence type="ECO:0000256" key="3">
    <source>
        <dbReference type="ARBA" id="ARBA00022676"/>
    </source>
</evidence>
<organism evidence="9 10">
    <name type="scientific">Methanoregula formicica (strain DSM 22288 / NBRC 105244 / SMSP)</name>
    <dbReference type="NCBI Taxonomy" id="593750"/>
    <lineage>
        <taxon>Archaea</taxon>
        <taxon>Methanobacteriati</taxon>
        <taxon>Methanobacteriota</taxon>
        <taxon>Stenosarchaea group</taxon>
        <taxon>Methanomicrobia</taxon>
        <taxon>Methanomicrobiales</taxon>
        <taxon>Methanoregulaceae</taxon>
        <taxon>Methanoregula</taxon>
    </lineage>
</organism>
<keyword evidence="7" id="KW-0472">Membrane</keyword>
<evidence type="ECO:0000256" key="5">
    <source>
        <dbReference type="ARBA" id="ARBA00022692"/>
    </source>
</evidence>
<comment type="similarity">
    <text evidence="2">Belongs to the glycosyltransferase 2 family.</text>
</comment>
<keyword evidence="4 9" id="KW-0808">Transferase</keyword>
<reference evidence="10" key="1">
    <citation type="submission" date="2011-12" db="EMBL/GenBank/DDBJ databases">
        <title>Complete sequence of Methanoregula formicicum SMSP.</title>
        <authorList>
            <person name="Lucas S."/>
            <person name="Han J."/>
            <person name="Lapidus A."/>
            <person name="Cheng J.-F."/>
            <person name="Goodwin L."/>
            <person name="Pitluck S."/>
            <person name="Peters L."/>
            <person name="Ovchinnikova G."/>
            <person name="Teshima H."/>
            <person name="Detter J.C."/>
            <person name="Han C."/>
            <person name="Tapia R."/>
            <person name="Land M."/>
            <person name="Hauser L."/>
            <person name="Kyrpides N."/>
            <person name="Ivanova N."/>
            <person name="Pagani I."/>
            <person name="Imachi H."/>
            <person name="Tamaki H."/>
            <person name="Sekiguchi Y."/>
            <person name="Kamagata Y."/>
            <person name="Cadillo-Quiroz H."/>
            <person name="Zinder S."/>
            <person name="Liu W.-T."/>
            <person name="Woyke T."/>
        </authorList>
    </citation>
    <scope>NUCLEOTIDE SEQUENCE [LARGE SCALE GENOMIC DNA]</scope>
    <source>
        <strain evidence="10">DSM 22288 / NBRC 105244 / SMSP</strain>
    </source>
</reference>
<dbReference type="KEGG" id="mfo:Metfor_2518"/>
<evidence type="ECO:0000256" key="2">
    <source>
        <dbReference type="ARBA" id="ARBA00006739"/>
    </source>
</evidence>
<dbReference type="Pfam" id="PF00535">
    <property type="entry name" value="Glycos_transf_2"/>
    <property type="match status" value="1"/>
</dbReference>
<proteinExistence type="inferred from homology"/>
<accession>L0HFJ6</accession>
<keyword evidence="5" id="KW-0812">Transmembrane</keyword>
<dbReference type="EMBL" id="CP003167">
    <property type="protein sequence ID" value="AGB03512.1"/>
    <property type="molecule type" value="Genomic_DNA"/>
</dbReference>
<dbReference type="GeneID" id="14309910"/>
<evidence type="ECO:0000256" key="7">
    <source>
        <dbReference type="ARBA" id="ARBA00023136"/>
    </source>
</evidence>
<protein>
    <submittedName>
        <fullName evidence="9">Glycosyl transferase</fullName>
    </submittedName>
</protein>
<dbReference type="OrthoDB" id="351177at2157"/>
<reference evidence="9 10" key="2">
    <citation type="journal article" date="2014" name="Genome Announc.">
        <title>Complete Genome Sequence of Methanoregula formicica SMSPT, a Mesophilic Hydrogenotrophic Methanogen Isolated from a Methanogenic Upflow Anaerobic Sludge Blanket Reactor.</title>
        <authorList>
            <person name="Yamamoto K."/>
            <person name="Tamaki H."/>
            <person name="Cadillo-Quiroz H."/>
            <person name="Imachi H."/>
            <person name="Kyrpides N."/>
            <person name="Woyke T."/>
            <person name="Goodwin L."/>
            <person name="Zinder S.H."/>
            <person name="Kamagata Y."/>
            <person name="Liu W.T."/>
        </authorList>
    </citation>
    <scope>NUCLEOTIDE SEQUENCE [LARGE SCALE GENOMIC DNA]</scope>
    <source>
        <strain evidence="10">DSM 22288 / NBRC 105244 / SMSP</strain>
    </source>
</reference>
<dbReference type="InterPro" id="IPR035518">
    <property type="entry name" value="DPG_synthase"/>
</dbReference>
<dbReference type="GO" id="GO:0006487">
    <property type="term" value="P:protein N-linked glycosylation"/>
    <property type="evidence" value="ECO:0007669"/>
    <property type="project" value="TreeGrafter"/>
</dbReference>
<dbReference type="PANTHER" id="PTHR10859:SF105">
    <property type="entry name" value="DOLICHYL-PHOSPHATE BETA-D-MANNOSYLTRANSFERASE"/>
    <property type="match status" value="1"/>
</dbReference>
<dbReference type="SUPFAM" id="SSF53448">
    <property type="entry name" value="Nucleotide-diphospho-sugar transferases"/>
    <property type="match status" value="1"/>
</dbReference>
<dbReference type="eggNOG" id="arCOG00897">
    <property type="taxonomic scope" value="Archaea"/>
</dbReference>
<gene>
    <name evidence="9" type="ordered locus">Metfor_2518</name>
</gene>
<dbReference type="Proteomes" id="UP000010824">
    <property type="component" value="Chromosome"/>
</dbReference>
<keyword evidence="6" id="KW-1133">Transmembrane helix</keyword>
<feature type="domain" description="Glycosyltransferase 2-like" evidence="8">
    <location>
        <begin position="8"/>
        <end position="168"/>
    </location>
</feature>
<dbReference type="RefSeq" id="WP_015286474.1">
    <property type="nucleotide sequence ID" value="NC_019943.1"/>
</dbReference>
<keyword evidence="10" id="KW-1185">Reference proteome</keyword>
<keyword evidence="3" id="KW-0328">Glycosyltransferase</keyword>
<dbReference type="PANTHER" id="PTHR10859">
    <property type="entry name" value="GLYCOSYL TRANSFERASE"/>
    <property type="match status" value="1"/>
</dbReference>